<feature type="compositionally biased region" description="Polar residues" evidence="2">
    <location>
        <begin position="272"/>
        <end position="285"/>
    </location>
</feature>
<feature type="compositionally biased region" description="Basic and acidic residues" evidence="2">
    <location>
        <begin position="493"/>
        <end position="505"/>
    </location>
</feature>
<reference evidence="3" key="1">
    <citation type="submission" date="2021-01" db="EMBL/GenBank/DDBJ databases">
        <authorList>
            <person name="Corre E."/>
            <person name="Pelletier E."/>
            <person name="Niang G."/>
            <person name="Scheremetjew M."/>
            <person name="Finn R."/>
            <person name="Kale V."/>
            <person name="Holt S."/>
            <person name="Cochrane G."/>
            <person name="Meng A."/>
            <person name="Brown T."/>
            <person name="Cohen L."/>
        </authorList>
    </citation>
    <scope>NUCLEOTIDE SEQUENCE</scope>
    <source>
        <strain evidence="3">NIES-381</strain>
    </source>
</reference>
<feature type="region of interest" description="Disordered" evidence="2">
    <location>
        <begin position="1"/>
        <end position="23"/>
    </location>
</feature>
<feature type="compositionally biased region" description="Pro residues" evidence="2">
    <location>
        <begin position="611"/>
        <end position="628"/>
    </location>
</feature>
<accession>A0A7S1IUG9</accession>
<dbReference type="SUPFAM" id="SSF48452">
    <property type="entry name" value="TPR-like"/>
    <property type="match status" value="1"/>
</dbReference>
<feature type="compositionally biased region" description="Low complexity" evidence="2">
    <location>
        <begin position="839"/>
        <end position="860"/>
    </location>
</feature>
<dbReference type="InterPro" id="IPR011990">
    <property type="entry name" value="TPR-like_helical_dom_sf"/>
</dbReference>
<sequence>MALVDSFSRESDAQLDAPSRQNRKSDLAKIRQLIIKYNKLGAQYIKSGHPDEAYDTLMKAKLLFDENISVHMQENRHWSKIRAATSNHLGNVEHQRGNLQAAEEYLHDSIQLGYVSPTNYLYMSDVLLRFGRYSDAIGYSKHAVSVLESKVQAALESNKKEVAHALQQLLMMAHINMSIAVCRVNESPTTVVTTFEVAIEFAIAQLGEHNAITKQLQCEYNEYVASNVVLQKESKNKRPPKESTSHANISGRTAPAMCTAMSPSAVKGGSAAGSQKSTPPATLSDQALAPEQSKAPAPLLPQLPDRPSPATPPSRASFQGGSEADDAEFMPSQHELQTMLEVQYGRQAELQEELQAQKHQIQLIEEAMLKRAADLEEQEHQLQLQLERMLAFKEEMTVEEEMGWSPSPRALVAKLQDRLKESVTPFPAEAYAEDFEDEEEGLEGEALAPSPRPQPVVDPEELAAKRRRQEEFKARAAERQRQRQQRQIQRLRRQTEENQREKEEAAPGADSDPISALDAALFGGPRKNASLQPPRGRPNLGRKGDAPAVQAESVCSNSGSSLRPAAVDSQLLASQAQQEVKQDAPPALKATPEAPPATVSTRHESHRAPQDPGPSPNAPPAAPAPLAPGPFVASPEAPPEASPNPQPASPSPGPLGATAKPPTAPPSAPKRISPKAQSQALTPASPKEPKPSTSPLSLRGPEWTAAAAPMAGKPQSPSLPGAAAPRATNIAADCEAPGLTNLQSAKVLSPTAPPSPSSGSPSTPSIPADATAPAAPKPLQPAAPAYGAAQGSVRASIGAAPLKPGPLAQRKAQGPRPIVNAASNPTGDVPLESPTTTVAPRAARPSALAAPAIPGSAARSQQARGYRSAPDTSTTAQPSATPMLQRTGADVDGPAAAEVGKQPAWYEGTRPQGTGVYMSPDRKRERALSGGPKKNVGFGLDTVVPV</sequence>
<dbReference type="EMBL" id="HBGA01090486">
    <property type="protein sequence ID" value="CAD9022720.1"/>
    <property type="molecule type" value="Transcribed_RNA"/>
</dbReference>
<gene>
    <name evidence="3" type="ORF">EGYM00392_LOCUS33842</name>
</gene>
<feature type="compositionally biased region" description="Basic and acidic residues" evidence="2">
    <location>
        <begin position="232"/>
        <end position="244"/>
    </location>
</feature>
<protein>
    <submittedName>
        <fullName evidence="3">Uncharacterized protein</fullName>
    </submittedName>
</protein>
<dbReference type="AlphaFoldDB" id="A0A7S1IUG9"/>
<name>A0A7S1IUG9_9EUGL</name>
<feature type="region of interest" description="Disordered" evidence="2">
    <location>
        <begin position="741"/>
        <end position="936"/>
    </location>
</feature>
<proteinExistence type="predicted"/>
<feature type="compositionally biased region" description="Polar residues" evidence="2">
    <location>
        <begin position="870"/>
        <end position="884"/>
    </location>
</feature>
<feature type="compositionally biased region" description="Low complexity" evidence="2">
    <location>
        <begin position="757"/>
        <end position="774"/>
    </location>
</feature>
<evidence type="ECO:0000256" key="2">
    <source>
        <dbReference type="SAM" id="MobiDB-lite"/>
    </source>
</evidence>
<dbReference type="Gene3D" id="1.25.40.10">
    <property type="entry name" value="Tetratricopeptide repeat domain"/>
    <property type="match status" value="1"/>
</dbReference>
<feature type="compositionally biased region" description="Pro residues" evidence="2">
    <location>
        <begin position="298"/>
        <end position="312"/>
    </location>
</feature>
<feature type="compositionally biased region" description="Pro residues" evidence="2">
    <location>
        <begin position="636"/>
        <end position="653"/>
    </location>
</feature>
<evidence type="ECO:0000313" key="3">
    <source>
        <dbReference type="EMBL" id="CAD9022720.1"/>
    </source>
</evidence>
<feature type="region of interest" description="Disordered" evidence="2">
    <location>
        <begin position="231"/>
        <end position="326"/>
    </location>
</feature>
<feature type="coiled-coil region" evidence="1">
    <location>
        <begin position="347"/>
        <end position="395"/>
    </location>
</feature>
<feature type="compositionally biased region" description="Basic and acidic residues" evidence="2">
    <location>
        <begin position="462"/>
        <end position="481"/>
    </location>
</feature>
<evidence type="ECO:0000256" key="1">
    <source>
        <dbReference type="SAM" id="Coils"/>
    </source>
</evidence>
<keyword evidence="1" id="KW-0175">Coiled coil</keyword>
<feature type="region of interest" description="Disordered" evidence="2">
    <location>
        <begin position="435"/>
        <end position="726"/>
    </location>
</feature>
<feature type="compositionally biased region" description="Low complexity" evidence="2">
    <location>
        <begin position="782"/>
        <end position="791"/>
    </location>
</feature>
<organism evidence="3">
    <name type="scientific">Eutreptiella gymnastica</name>
    <dbReference type="NCBI Taxonomy" id="73025"/>
    <lineage>
        <taxon>Eukaryota</taxon>
        <taxon>Discoba</taxon>
        <taxon>Euglenozoa</taxon>
        <taxon>Euglenida</taxon>
        <taxon>Spirocuta</taxon>
        <taxon>Euglenophyceae</taxon>
        <taxon>Eutreptiales</taxon>
        <taxon>Eutreptiaceae</taxon>
        <taxon>Eutreptiella</taxon>
    </lineage>
</organism>